<reference evidence="1 2" key="1">
    <citation type="journal article" date="2019" name="Int. J. Syst. Evol. Microbiol.">
        <title>The Global Catalogue of Microorganisms (GCM) 10K type strain sequencing project: providing services to taxonomists for standard genome sequencing and annotation.</title>
        <authorList>
            <consortium name="The Broad Institute Genomics Platform"/>
            <consortium name="The Broad Institute Genome Sequencing Center for Infectious Disease"/>
            <person name="Wu L."/>
            <person name="Ma J."/>
        </authorList>
    </citation>
    <scope>NUCLEOTIDE SEQUENCE [LARGE SCALE GENOMIC DNA]</scope>
    <source>
        <strain evidence="1 2">JCM 14307</strain>
    </source>
</reference>
<dbReference type="RefSeq" id="WP_344158825.1">
    <property type="nucleotide sequence ID" value="NZ_BAAANF010000019.1"/>
</dbReference>
<evidence type="ECO:0000313" key="1">
    <source>
        <dbReference type="EMBL" id="GAA1703313.1"/>
    </source>
</evidence>
<protein>
    <submittedName>
        <fullName evidence="1">Uncharacterized protein</fullName>
    </submittedName>
</protein>
<evidence type="ECO:0000313" key="2">
    <source>
        <dbReference type="Proteomes" id="UP001500280"/>
    </source>
</evidence>
<dbReference type="EMBL" id="BAAANF010000019">
    <property type="protein sequence ID" value="GAA1703313.1"/>
    <property type="molecule type" value="Genomic_DNA"/>
</dbReference>
<comment type="caution">
    <text evidence="1">The sequence shown here is derived from an EMBL/GenBank/DDBJ whole genome shotgun (WGS) entry which is preliminary data.</text>
</comment>
<sequence>MRDAAPWTTGAIDPADLNGTLLDGRRLATSVLLVWDVVPRYLTGGVMVTFGMERIVEELESIEQFARANEVPAAVTGSTAALYREALEHFGPIAGELLGMKYTGGER</sequence>
<gene>
    <name evidence="1" type="ORF">GCM10009745_58430</name>
</gene>
<dbReference type="Proteomes" id="UP001500280">
    <property type="component" value="Unassembled WGS sequence"/>
</dbReference>
<proteinExistence type="predicted"/>
<organism evidence="1 2">
    <name type="scientific">Kribbella yunnanensis</name>
    <dbReference type="NCBI Taxonomy" id="190194"/>
    <lineage>
        <taxon>Bacteria</taxon>
        <taxon>Bacillati</taxon>
        <taxon>Actinomycetota</taxon>
        <taxon>Actinomycetes</taxon>
        <taxon>Propionibacteriales</taxon>
        <taxon>Kribbellaceae</taxon>
        <taxon>Kribbella</taxon>
    </lineage>
</organism>
<keyword evidence="2" id="KW-1185">Reference proteome</keyword>
<name>A0ABN2IE31_9ACTN</name>
<accession>A0ABN2IE31</accession>